<dbReference type="Gene3D" id="1.10.760.10">
    <property type="entry name" value="Cytochrome c-like domain"/>
    <property type="match status" value="1"/>
</dbReference>
<evidence type="ECO:0000256" key="1">
    <source>
        <dbReference type="ARBA" id="ARBA00022617"/>
    </source>
</evidence>
<dbReference type="InterPro" id="IPR009056">
    <property type="entry name" value="Cyt_c-like_dom"/>
</dbReference>
<evidence type="ECO:0000256" key="2">
    <source>
        <dbReference type="ARBA" id="ARBA00022723"/>
    </source>
</evidence>
<evidence type="ECO:0000313" key="6">
    <source>
        <dbReference type="EMBL" id="NID06467.1"/>
    </source>
</evidence>
<dbReference type="InterPro" id="IPR036909">
    <property type="entry name" value="Cyt_c-like_dom_sf"/>
</dbReference>
<dbReference type="PROSITE" id="PS51007">
    <property type="entry name" value="CYTC"/>
    <property type="match status" value="1"/>
</dbReference>
<feature type="domain" description="Cytochrome c" evidence="5">
    <location>
        <begin position="69"/>
        <end position="154"/>
    </location>
</feature>
<dbReference type="SUPFAM" id="SSF46626">
    <property type="entry name" value="Cytochrome c"/>
    <property type="match status" value="1"/>
</dbReference>
<dbReference type="Pfam" id="PF13442">
    <property type="entry name" value="Cytochrome_CBB3"/>
    <property type="match status" value="1"/>
</dbReference>
<evidence type="ECO:0000259" key="5">
    <source>
        <dbReference type="PROSITE" id="PS51007"/>
    </source>
</evidence>
<dbReference type="PANTHER" id="PTHR40394">
    <property type="entry name" value="LIPOPROTEIN-RELATED"/>
    <property type="match status" value="1"/>
</dbReference>
<dbReference type="PANTHER" id="PTHR40394:SF2">
    <property type="entry name" value="QUINOL:CYTOCHROME C OXIDOREDUCTASE MEMBRANE PROTEIN"/>
    <property type="match status" value="1"/>
</dbReference>
<proteinExistence type="predicted"/>
<evidence type="ECO:0000256" key="3">
    <source>
        <dbReference type="ARBA" id="ARBA00023004"/>
    </source>
</evidence>
<dbReference type="Proteomes" id="UP001429601">
    <property type="component" value="Unassembled WGS sequence"/>
</dbReference>
<dbReference type="EMBL" id="JAAQQR010000009">
    <property type="protein sequence ID" value="NID06467.1"/>
    <property type="molecule type" value="Genomic_DNA"/>
</dbReference>
<accession>A0ABX0QA84</accession>
<dbReference type="RefSeq" id="WP_167128910.1">
    <property type="nucleotide sequence ID" value="NZ_JAAQQR010000009.1"/>
</dbReference>
<keyword evidence="2 4" id="KW-0479">Metal-binding</keyword>
<name>A0ABX0QA84_9GAMM</name>
<protein>
    <submittedName>
        <fullName evidence="6">Cytochrome c</fullName>
    </submittedName>
</protein>
<sequence>MKRQAILAALCLLAGCERGMHQMYDQPRYERGDEAPLFADGVAERQAPPGSVATTGAEAMPEPPAITEALLERGRERYTIYCTPCHGAGGDGDGMVVQRGFPRPPSYHVKRLRDADDRHIYDVITHGWGVMYPYADRVSPADRQAIVAYIRALQFSRHAPVDRLEAADLARLRDLPDAGGRR</sequence>
<keyword evidence="3 4" id="KW-0408">Iron</keyword>
<organism evidence="6 7">
    <name type="scientific">Luteibacter jiangsuensis</name>
    <dbReference type="NCBI Taxonomy" id="637577"/>
    <lineage>
        <taxon>Bacteria</taxon>
        <taxon>Pseudomonadati</taxon>
        <taxon>Pseudomonadota</taxon>
        <taxon>Gammaproteobacteria</taxon>
        <taxon>Lysobacterales</taxon>
        <taxon>Rhodanobacteraceae</taxon>
        <taxon>Luteibacter</taxon>
    </lineage>
</organism>
<comment type="caution">
    <text evidence="6">The sequence shown here is derived from an EMBL/GenBank/DDBJ whole genome shotgun (WGS) entry which is preliminary data.</text>
</comment>
<reference evidence="6 7" key="1">
    <citation type="journal article" date="2011" name="Curr. Microbiol.">
        <title>Luteibacter jiangsuensis sp. nov.: a methamidophos-degrading bacterium isolated from a methamidophos-manufacturing factory.</title>
        <authorList>
            <person name="Wang L."/>
            <person name="Wang G.L."/>
            <person name="Li S.P."/>
            <person name="Jiang J.D."/>
        </authorList>
    </citation>
    <scope>NUCLEOTIDE SEQUENCE [LARGE SCALE GENOMIC DNA]</scope>
    <source>
        <strain evidence="6 7">CGMCC 1.10133</strain>
    </source>
</reference>
<evidence type="ECO:0000313" key="7">
    <source>
        <dbReference type="Proteomes" id="UP001429601"/>
    </source>
</evidence>
<keyword evidence="1 4" id="KW-0349">Heme</keyword>
<dbReference type="PROSITE" id="PS51257">
    <property type="entry name" value="PROKAR_LIPOPROTEIN"/>
    <property type="match status" value="1"/>
</dbReference>
<gene>
    <name evidence="6" type="ORF">HBF26_16350</name>
</gene>
<keyword evidence="7" id="KW-1185">Reference proteome</keyword>
<evidence type="ECO:0000256" key="4">
    <source>
        <dbReference type="PROSITE-ProRule" id="PRU00433"/>
    </source>
</evidence>